<dbReference type="AlphaFoldDB" id="A0A0C3NF92"/>
<dbReference type="HOGENOM" id="CLU_040908_4_0_1"/>
<dbReference type="Pfam" id="PF11790">
    <property type="entry name" value="Glyco_hydro_cc"/>
    <property type="match status" value="1"/>
</dbReference>
<keyword evidence="1" id="KW-0732">Signal</keyword>
<proteinExistence type="predicted"/>
<accession>A0A0C3NF92</accession>
<dbReference type="InterPro" id="IPR017853">
    <property type="entry name" value="GH"/>
</dbReference>
<keyword evidence="3" id="KW-0378">Hydrolase</keyword>
<sequence>MKLLGLSTLLAFSAAAHAVVIGNLSSSALIVQNDDGQMPYIIDSDDAAAPKKRGLSYNDPNLTKNFGSKLTWAYNWGQTPGNLPKKYNYVPMLWGLKSGLPNSWHANAEKAIKQGATHLLGFNEPDNAGQANMSPATAAAAWKKYMQPFAGKAKLCSPAITNGGPPAGQAWLDSFLKACTGCRIDCIAIHIYDSPSNVAYFKEYISGVGKKYKKPVWVTEFGTFSGSEQQQVAFMKQMLPFLDGLSSVERYAYFMDGQGILVDSSGRLTPLGQAYNSD</sequence>
<dbReference type="EMBL" id="KN840622">
    <property type="protein sequence ID" value="KIP03324.1"/>
    <property type="molecule type" value="Genomic_DNA"/>
</dbReference>
<dbReference type="PANTHER" id="PTHR34154">
    <property type="entry name" value="ALKALI-SENSITIVE LINKAGE PROTEIN 1"/>
    <property type="match status" value="1"/>
</dbReference>
<dbReference type="GO" id="GO:0009277">
    <property type="term" value="C:fungal-type cell wall"/>
    <property type="evidence" value="ECO:0007669"/>
    <property type="project" value="TreeGrafter"/>
</dbReference>
<feature type="signal peptide" evidence="1">
    <location>
        <begin position="1"/>
        <end position="18"/>
    </location>
</feature>
<dbReference type="STRING" id="745531.A0A0C3NF92"/>
<feature type="domain" description="Asl1-like glycosyl hydrolase catalytic" evidence="2">
    <location>
        <begin position="54"/>
        <end position="275"/>
    </location>
</feature>
<dbReference type="OrthoDB" id="5959761at2759"/>
<dbReference type="GO" id="GO:0016787">
    <property type="term" value="F:hydrolase activity"/>
    <property type="evidence" value="ECO:0007669"/>
    <property type="project" value="UniProtKB-KW"/>
</dbReference>
<evidence type="ECO:0000256" key="1">
    <source>
        <dbReference type="SAM" id="SignalP"/>
    </source>
</evidence>
<dbReference type="InterPro" id="IPR024655">
    <property type="entry name" value="Asl1_glyco_hydro_catalytic"/>
</dbReference>
<dbReference type="Gene3D" id="3.20.20.80">
    <property type="entry name" value="Glycosidases"/>
    <property type="match status" value="1"/>
</dbReference>
<keyword evidence="4" id="KW-1185">Reference proteome</keyword>
<feature type="chain" id="PRO_5002167389" evidence="1">
    <location>
        <begin position="19"/>
        <end position="278"/>
    </location>
</feature>
<evidence type="ECO:0000313" key="4">
    <source>
        <dbReference type="Proteomes" id="UP000053257"/>
    </source>
</evidence>
<evidence type="ECO:0000313" key="3">
    <source>
        <dbReference type="EMBL" id="KIP03324.1"/>
    </source>
</evidence>
<dbReference type="SUPFAM" id="SSF51445">
    <property type="entry name" value="(Trans)glycosidases"/>
    <property type="match status" value="1"/>
</dbReference>
<gene>
    <name evidence="3" type="ORF">PHLGIDRAFT_31856</name>
</gene>
<dbReference type="GO" id="GO:0071966">
    <property type="term" value="P:fungal-type cell wall polysaccharide metabolic process"/>
    <property type="evidence" value="ECO:0007669"/>
    <property type="project" value="TreeGrafter"/>
</dbReference>
<protein>
    <submittedName>
        <fullName evidence="3">Glycoside hydrolase family 128 protein</fullName>
    </submittedName>
</protein>
<evidence type="ECO:0000259" key="2">
    <source>
        <dbReference type="Pfam" id="PF11790"/>
    </source>
</evidence>
<dbReference type="Proteomes" id="UP000053257">
    <property type="component" value="Unassembled WGS sequence"/>
</dbReference>
<name>A0A0C3NF92_PHLG1</name>
<dbReference type="PANTHER" id="PTHR34154:SF10">
    <property type="entry name" value="ASL1-LIKE GLYCOSYL HYDROLASE CATALYTIC DOMAIN-CONTAINING PROTEIN"/>
    <property type="match status" value="1"/>
</dbReference>
<organism evidence="3 4">
    <name type="scientific">Phlebiopsis gigantea (strain 11061_1 CR5-6)</name>
    <name type="common">White-rot fungus</name>
    <name type="synonym">Peniophora gigantea</name>
    <dbReference type="NCBI Taxonomy" id="745531"/>
    <lineage>
        <taxon>Eukaryota</taxon>
        <taxon>Fungi</taxon>
        <taxon>Dikarya</taxon>
        <taxon>Basidiomycota</taxon>
        <taxon>Agaricomycotina</taxon>
        <taxon>Agaricomycetes</taxon>
        <taxon>Polyporales</taxon>
        <taxon>Phanerochaetaceae</taxon>
        <taxon>Phlebiopsis</taxon>
    </lineage>
</organism>
<dbReference type="InterPro" id="IPR053183">
    <property type="entry name" value="ASL1"/>
</dbReference>
<reference evidence="3 4" key="1">
    <citation type="journal article" date="2014" name="PLoS Genet.">
        <title>Analysis of the Phlebiopsis gigantea genome, transcriptome and secretome provides insight into its pioneer colonization strategies of wood.</title>
        <authorList>
            <person name="Hori C."/>
            <person name="Ishida T."/>
            <person name="Igarashi K."/>
            <person name="Samejima M."/>
            <person name="Suzuki H."/>
            <person name="Master E."/>
            <person name="Ferreira P."/>
            <person name="Ruiz-Duenas F.J."/>
            <person name="Held B."/>
            <person name="Canessa P."/>
            <person name="Larrondo L.F."/>
            <person name="Schmoll M."/>
            <person name="Druzhinina I.S."/>
            <person name="Kubicek C.P."/>
            <person name="Gaskell J.A."/>
            <person name="Kersten P."/>
            <person name="St John F."/>
            <person name="Glasner J."/>
            <person name="Sabat G."/>
            <person name="Splinter BonDurant S."/>
            <person name="Syed K."/>
            <person name="Yadav J."/>
            <person name="Mgbeahuruike A.C."/>
            <person name="Kovalchuk A."/>
            <person name="Asiegbu F.O."/>
            <person name="Lackner G."/>
            <person name="Hoffmeister D."/>
            <person name="Rencoret J."/>
            <person name="Gutierrez A."/>
            <person name="Sun H."/>
            <person name="Lindquist E."/>
            <person name="Barry K."/>
            <person name="Riley R."/>
            <person name="Grigoriev I.V."/>
            <person name="Henrissat B."/>
            <person name="Kues U."/>
            <person name="Berka R.M."/>
            <person name="Martinez A.T."/>
            <person name="Covert S.F."/>
            <person name="Blanchette R.A."/>
            <person name="Cullen D."/>
        </authorList>
    </citation>
    <scope>NUCLEOTIDE SEQUENCE [LARGE SCALE GENOMIC DNA]</scope>
    <source>
        <strain evidence="3 4">11061_1 CR5-6</strain>
    </source>
</reference>